<organism evidence="3 4">
    <name type="scientific">Paenibacillus tianmuensis</name>
    <dbReference type="NCBI Taxonomy" id="624147"/>
    <lineage>
        <taxon>Bacteria</taxon>
        <taxon>Bacillati</taxon>
        <taxon>Bacillota</taxon>
        <taxon>Bacilli</taxon>
        <taxon>Bacillales</taxon>
        <taxon>Paenibacillaceae</taxon>
        <taxon>Paenibacillus</taxon>
    </lineage>
</organism>
<accession>A0A1G4T5L2</accession>
<evidence type="ECO:0000313" key="3">
    <source>
        <dbReference type="EMBL" id="SCW76740.1"/>
    </source>
</evidence>
<dbReference type="Gene3D" id="3.30.70.100">
    <property type="match status" value="2"/>
</dbReference>
<feature type="domain" description="EthD" evidence="2">
    <location>
        <begin position="225"/>
        <end position="316"/>
    </location>
</feature>
<evidence type="ECO:0000313" key="4">
    <source>
        <dbReference type="Proteomes" id="UP000198601"/>
    </source>
</evidence>
<dbReference type="GO" id="GO:0016491">
    <property type="term" value="F:oxidoreductase activity"/>
    <property type="evidence" value="ECO:0007669"/>
    <property type="project" value="InterPro"/>
</dbReference>
<dbReference type="RefSeq" id="WP_245719773.1">
    <property type="nucleotide sequence ID" value="NZ_FMTT01000043.1"/>
</dbReference>
<reference evidence="4" key="1">
    <citation type="submission" date="2016-10" db="EMBL/GenBank/DDBJ databases">
        <authorList>
            <person name="Varghese N."/>
            <person name="Submissions S."/>
        </authorList>
    </citation>
    <scope>NUCLEOTIDE SEQUENCE [LARGE SCALE GENOMIC DNA]</scope>
    <source>
        <strain evidence="4">CGMCC 1.8946</strain>
    </source>
</reference>
<proteinExistence type="predicted"/>
<dbReference type="STRING" id="624147.SAMN04487970_104327"/>
<gene>
    <name evidence="3" type="ORF">SAMN04487970_104327</name>
</gene>
<dbReference type="SUPFAM" id="SSF54909">
    <property type="entry name" value="Dimeric alpha+beta barrel"/>
    <property type="match status" value="1"/>
</dbReference>
<protein>
    <submittedName>
        <fullName evidence="3">EthD domain-containing protein</fullName>
    </submittedName>
</protein>
<dbReference type="InterPro" id="IPR011008">
    <property type="entry name" value="Dimeric_a/b-barrel"/>
</dbReference>
<name>A0A1G4T5L2_9BACL</name>
<feature type="domain" description="EthD" evidence="2">
    <location>
        <begin position="77"/>
        <end position="186"/>
    </location>
</feature>
<dbReference type="InterPro" id="IPR009799">
    <property type="entry name" value="EthD_dom"/>
</dbReference>
<dbReference type="AlphaFoldDB" id="A0A1G4T5L2"/>
<dbReference type="EMBL" id="FMTT01000043">
    <property type="protein sequence ID" value="SCW76740.1"/>
    <property type="molecule type" value="Genomic_DNA"/>
</dbReference>
<sequence>MKQHSSREGEFSHRSPYLENYRSSREPMTVLASLLSRADNTPLDQRRRDPNTLLDQEGKVIADPADTSQKLALAGDPNTSYEKWAEYWRKVHGPRFIYAQDTEEGKIRHLARYDQVHRVSTGPTHFTPPPYVAPTDANGELYDTVIGHIPEYRRPEWDGMAYLAFNTPDDLKAVFSQEKLRTKIVPEDQAIFRELAPVIATEHIILPSATQRDPILLVKIHRRQEGMSREEFQEHWLRKYASLVMAKPAAHKYVKRYVQLHNMGPVSEGEPFWHPVSSRIDGITIMAFADMNDVEDFLMTEDYSEIEKDERRIADPKASEYWTGLNYNVVNRVYPEHATIR</sequence>
<evidence type="ECO:0000259" key="2">
    <source>
        <dbReference type="Pfam" id="PF07110"/>
    </source>
</evidence>
<feature type="compositionally biased region" description="Basic and acidic residues" evidence="1">
    <location>
        <begin position="1"/>
        <end position="13"/>
    </location>
</feature>
<dbReference type="Pfam" id="PF07110">
    <property type="entry name" value="EthD"/>
    <property type="match status" value="2"/>
</dbReference>
<dbReference type="Proteomes" id="UP000198601">
    <property type="component" value="Unassembled WGS sequence"/>
</dbReference>
<keyword evidence="4" id="KW-1185">Reference proteome</keyword>
<feature type="region of interest" description="Disordered" evidence="1">
    <location>
        <begin position="1"/>
        <end position="24"/>
    </location>
</feature>
<evidence type="ECO:0000256" key="1">
    <source>
        <dbReference type="SAM" id="MobiDB-lite"/>
    </source>
</evidence>